<evidence type="ECO:0000313" key="1">
    <source>
        <dbReference type="EMBL" id="MXR70180.1"/>
    </source>
</evidence>
<sequence length="110" mass="12785">MTPNEFIDNKAPQLAQYGKAFLNNQLDSNEIQLYLWDTLEEWAQFNHQGDAQTDIERVFWHLIHAFDRWPDWTIRGNQFLRKQIDDCCDFLSLGGTCPSCCIGTRPGSMS</sequence>
<evidence type="ECO:0000313" key="2">
    <source>
        <dbReference type="Proteomes" id="UP000474778"/>
    </source>
</evidence>
<gene>
    <name evidence="1" type="ORF">GNT65_16055</name>
</gene>
<protein>
    <submittedName>
        <fullName evidence="1">Uncharacterized protein</fullName>
    </submittedName>
</protein>
<name>A0A6L7I1R2_9GAMM</name>
<comment type="caution">
    <text evidence="1">The sequence shown here is derived from an EMBL/GenBank/DDBJ whole genome shotgun (WGS) entry which is preliminary data.</text>
</comment>
<reference evidence="1 2" key="1">
    <citation type="submission" date="2019-12" db="EMBL/GenBank/DDBJ databases">
        <title>Shewanella insulae sp. nov., isolated from a tidal flat.</title>
        <authorList>
            <person name="Yoon J.-H."/>
        </authorList>
    </citation>
    <scope>NUCLEOTIDE SEQUENCE [LARGE SCALE GENOMIC DNA]</scope>
    <source>
        <strain evidence="1 2">JBTF-M18</strain>
    </source>
</reference>
<dbReference type="RefSeq" id="WP_160798028.1">
    <property type="nucleotide sequence ID" value="NZ_CANMWR010000005.1"/>
</dbReference>
<accession>A0A6L7I1R2</accession>
<organism evidence="1 2">
    <name type="scientific">Shewanella insulae</name>
    <dbReference type="NCBI Taxonomy" id="2681496"/>
    <lineage>
        <taxon>Bacteria</taxon>
        <taxon>Pseudomonadati</taxon>
        <taxon>Pseudomonadota</taxon>
        <taxon>Gammaproteobacteria</taxon>
        <taxon>Alteromonadales</taxon>
        <taxon>Shewanellaceae</taxon>
        <taxon>Shewanella</taxon>
    </lineage>
</organism>
<keyword evidence="2" id="KW-1185">Reference proteome</keyword>
<dbReference type="Proteomes" id="UP000474778">
    <property type="component" value="Unassembled WGS sequence"/>
</dbReference>
<proteinExistence type="predicted"/>
<dbReference type="AlphaFoldDB" id="A0A6L7I1R2"/>
<dbReference type="EMBL" id="WRPA01000016">
    <property type="protein sequence ID" value="MXR70180.1"/>
    <property type="molecule type" value="Genomic_DNA"/>
</dbReference>